<dbReference type="EMBL" id="JAQLGM010000016">
    <property type="protein sequence ID" value="MDB2000218.1"/>
    <property type="molecule type" value="Genomic_DNA"/>
</dbReference>
<dbReference type="SUPFAM" id="SSF47336">
    <property type="entry name" value="ACP-like"/>
    <property type="match status" value="1"/>
</dbReference>
<name>A0A6N3HRV9_CLOSY</name>
<dbReference type="Gene3D" id="1.10.1200.10">
    <property type="entry name" value="ACP-like"/>
    <property type="match status" value="1"/>
</dbReference>
<proteinExistence type="predicted"/>
<dbReference type="Proteomes" id="UP001300871">
    <property type="component" value="Unassembled WGS sequence"/>
</dbReference>
<accession>A0A6N3HRV9</accession>
<evidence type="ECO:0000313" key="1">
    <source>
        <dbReference type="EMBL" id="MDB2000218.1"/>
    </source>
</evidence>
<reference evidence="2" key="1">
    <citation type="submission" date="2019-11" db="EMBL/GenBank/DDBJ databases">
        <authorList>
            <person name="Feng L."/>
        </authorList>
    </citation>
    <scope>NUCLEOTIDE SEQUENCE</scope>
    <source>
        <strain evidence="2">CsymbiosumLFYP84</strain>
    </source>
</reference>
<dbReference type="AlphaFoldDB" id="A0A6N3HRV9"/>
<reference evidence="1" key="2">
    <citation type="submission" date="2023-01" db="EMBL/GenBank/DDBJ databases">
        <title>Human gut microbiome strain richness.</title>
        <authorList>
            <person name="Chen-Liaw A."/>
        </authorList>
    </citation>
    <scope>NUCLEOTIDE SEQUENCE</scope>
    <source>
        <strain evidence="1">B1_m1001713B170214d0_201011</strain>
    </source>
</reference>
<protein>
    <submittedName>
        <fullName evidence="1">Acyl carrier protein</fullName>
    </submittedName>
</protein>
<organism evidence="2">
    <name type="scientific">Clostridium symbiosum</name>
    <name type="common">Bacteroides symbiosus</name>
    <dbReference type="NCBI Taxonomy" id="1512"/>
    <lineage>
        <taxon>Bacteria</taxon>
        <taxon>Bacillati</taxon>
        <taxon>Bacillota</taxon>
        <taxon>Clostridia</taxon>
        <taxon>Lachnospirales</taxon>
        <taxon>Lachnospiraceae</taxon>
        <taxon>Otoolea</taxon>
    </lineage>
</organism>
<dbReference type="RefSeq" id="WP_003499786.1">
    <property type="nucleotide sequence ID" value="NZ_CACRUA010000077.1"/>
</dbReference>
<sequence length="79" mass="9225">MNNRELYDEIFAHVFTVDKSELGEDFVFGKVEKWDSVAHLNLISELEDTFDTMLETEDILHYGSYLNGLEILRRNGVEI</sequence>
<evidence type="ECO:0000313" key="2">
    <source>
        <dbReference type="EMBL" id="VYU79647.1"/>
    </source>
</evidence>
<dbReference type="InterPro" id="IPR036736">
    <property type="entry name" value="ACP-like_sf"/>
</dbReference>
<dbReference type="EMBL" id="CACRUA010000077">
    <property type="protein sequence ID" value="VYU79647.1"/>
    <property type="molecule type" value="Genomic_DNA"/>
</dbReference>
<gene>
    <name evidence="2" type="ORF">CSLFYP84_04190</name>
    <name evidence="1" type="ORF">PM006_08410</name>
</gene>